<organism evidence="1">
    <name type="scientific">Notodromas monacha</name>
    <dbReference type="NCBI Taxonomy" id="399045"/>
    <lineage>
        <taxon>Eukaryota</taxon>
        <taxon>Metazoa</taxon>
        <taxon>Ecdysozoa</taxon>
        <taxon>Arthropoda</taxon>
        <taxon>Crustacea</taxon>
        <taxon>Oligostraca</taxon>
        <taxon>Ostracoda</taxon>
        <taxon>Podocopa</taxon>
        <taxon>Podocopida</taxon>
        <taxon>Cypridocopina</taxon>
        <taxon>Cypridoidea</taxon>
        <taxon>Cyprididae</taxon>
        <taxon>Notodromas</taxon>
    </lineage>
</organism>
<sequence>MNLSLVHDAIDASVFENRFCSDTVRNPYAYEPHVSYYPQTVAAHSYYEDHYVRYFRVTGFCMESIFGFIWISDFWEMSLTKRKRGSGWKS</sequence>
<evidence type="ECO:0000313" key="2">
    <source>
        <dbReference type="Proteomes" id="UP000678499"/>
    </source>
</evidence>
<name>A0A7R9GD24_9CRUS</name>
<proteinExistence type="predicted"/>
<accession>A0A7R9GD24</accession>
<dbReference type="EMBL" id="OA882688">
    <property type="protein sequence ID" value="CAD7276559.1"/>
    <property type="molecule type" value="Genomic_DNA"/>
</dbReference>
<evidence type="ECO:0000313" key="1">
    <source>
        <dbReference type="EMBL" id="CAD7276559.1"/>
    </source>
</evidence>
<gene>
    <name evidence="1" type="ORF">NMOB1V02_LOCUS4315</name>
</gene>
<reference evidence="1" key="1">
    <citation type="submission" date="2020-11" db="EMBL/GenBank/DDBJ databases">
        <authorList>
            <person name="Tran Van P."/>
        </authorList>
    </citation>
    <scope>NUCLEOTIDE SEQUENCE</scope>
</reference>
<protein>
    <submittedName>
        <fullName evidence="1">Uncharacterized protein</fullName>
    </submittedName>
</protein>
<dbReference type="Proteomes" id="UP000678499">
    <property type="component" value="Unassembled WGS sequence"/>
</dbReference>
<dbReference type="EMBL" id="CAJPEX010000651">
    <property type="protein sequence ID" value="CAG0916711.1"/>
    <property type="molecule type" value="Genomic_DNA"/>
</dbReference>
<dbReference type="AlphaFoldDB" id="A0A7R9GD24"/>
<keyword evidence="2" id="KW-1185">Reference proteome</keyword>